<reference evidence="2" key="2">
    <citation type="submission" date="2022-01" db="EMBL/GenBank/DDBJ databases">
        <authorList>
            <person name="Yamashiro T."/>
            <person name="Shiraishi A."/>
            <person name="Satake H."/>
            <person name="Nakayama K."/>
        </authorList>
    </citation>
    <scope>NUCLEOTIDE SEQUENCE</scope>
</reference>
<evidence type="ECO:0000313" key="3">
    <source>
        <dbReference type="Proteomes" id="UP001151760"/>
    </source>
</evidence>
<proteinExistence type="predicted"/>
<dbReference type="Pfam" id="PF14223">
    <property type="entry name" value="Retrotran_gag_2"/>
    <property type="match status" value="1"/>
</dbReference>
<evidence type="ECO:0000313" key="2">
    <source>
        <dbReference type="EMBL" id="GJS64727.1"/>
    </source>
</evidence>
<protein>
    <recommendedName>
        <fullName evidence="4">UBN2 domain-containing protein</fullName>
    </recommendedName>
</protein>
<keyword evidence="1" id="KW-0175">Coiled coil</keyword>
<evidence type="ECO:0000256" key="1">
    <source>
        <dbReference type="SAM" id="Coils"/>
    </source>
</evidence>
<gene>
    <name evidence="2" type="ORF">Tco_0679291</name>
</gene>
<reference evidence="2" key="1">
    <citation type="journal article" date="2022" name="Int. J. Mol. Sci.">
        <title>Draft Genome of Tanacetum Coccineum: Genomic Comparison of Closely Related Tanacetum-Family Plants.</title>
        <authorList>
            <person name="Yamashiro T."/>
            <person name="Shiraishi A."/>
            <person name="Nakayama K."/>
            <person name="Satake H."/>
        </authorList>
    </citation>
    <scope>NUCLEOTIDE SEQUENCE</scope>
</reference>
<organism evidence="2 3">
    <name type="scientific">Tanacetum coccineum</name>
    <dbReference type="NCBI Taxonomy" id="301880"/>
    <lineage>
        <taxon>Eukaryota</taxon>
        <taxon>Viridiplantae</taxon>
        <taxon>Streptophyta</taxon>
        <taxon>Embryophyta</taxon>
        <taxon>Tracheophyta</taxon>
        <taxon>Spermatophyta</taxon>
        <taxon>Magnoliopsida</taxon>
        <taxon>eudicotyledons</taxon>
        <taxon>Gunneridae</taxon>
        <taxon>Pentapetalae</taxon>
        <taxon>asterids</taxon>
        <taxon>campanulids</taxon>
        <taxon>Asterales</taxon>
        <taxon>Asteraceae</taxon>
        <taxon>Asteroideae</taxon>
        <taxon>Anthemideae</taxon>
        <taxon>Anthemidinae</taxon>
        <taxon>Tanacetum</taxon>
    </lineage>
</organism>
<sequence>MLGWATLSCMKDYLPVHVVFRGISEKTSWRPPASDGIILVPSLQHYTCLMPSRNSFIVPIHTVLAFCLINQLLRILKKSLEEKQFMLELTSTNLLNPTKSGLNPKIELEEKRLATEFEERKHEHIRKEIEEREREEAQAIINEVRKDESINSAFARFNIIITSLKALDEGYSSKNHVRKFLRALHPKWRAKVLAIDESKDLTPLALDELIGNLKVHEMIIKKDSEIVKAKVERKSLALKAKKESSEKSWFLKFPENEDEESVKAEETSEVL</sequence>
<evidence type="ECO:0008006" key="4">
    <source>
        <dbReference type="Google" id="ProtNLM"/>
    </source>
</evidence>
<comment type="caution">
    <text evidence="2">The sequence shown here is derived from an EMBL/GenBank/DDBJ whole genome shotgun (WGS) entry which is preliminary data.</text>
</comment>
<keyword evidence="3" id="KW-1185">Reference proteome</keyword>
<dbReference type="EMBL" id="BQNB010009525">
    <property type="protein sequence ID" value="GJS64727.1"/>
    <property type="molecule type" value="Genomic_DNA"/>
</dbReference>
<accession>A0ABQ4XHJ3</accession>
<name>A0ABQ4XHJ3_9ASTR</name>
<dbReference type="Proteomes" id="UP001151760">
    <property type="component" value="Unassembled WGS sequence"/>
</dbReference>
<feature type="coiled-coil region" evidence="1">
    <location>
        <begin position="115"/>
        <end position="147"/>
    </location>
</feature>